<keyword evidence="4 10" id="KW-0067">ATP-binding</keyword>
<keyword evidence="14" id="KW-1185">Reference proteome</keyword>
<dbReference type="Gene3D" id="1.10.510.10">
    <property type="entry name" value="Transferase(Phosphotransferase) domain 1"/>
    <property type="match status" value="1"/>
</dbReference>
<dbReference type="EC" id="2.7.12.2" evidence="6"/>
<accession>A0ABR1FSN8</accession>
<proteinExistence type="inferred from homology"/>
<keyword evidence="2 10" id="KW-0547">Nucleotide-binding</keyword>
<evidence type="ECO:0000256" key="11">
    <source>
        <dbReference type="SAM" id="MobiDB-lite"/>
    </source>
</evidence>
<feature type="compositionally biased region" description="Low complexity" evidence="11">
    <location>
        <begin position="529"/>
        <end position="552"/>
    </location>
</feature>
<dbReference type="SMART" id="SM00220">
    <property type="entry name" value="S_TKc"/>
    <property type="match status" value="1"/>
</dbReference>
<feature type="compositionally biased region" description="Basic and acidic residues" evidence="11">
    <location>
        <begin position="573"/>
        <end position="590"/>
    </location>
</feature>
<dbReference type="PANTHER" id="PTHR48013:SF9">
    <property type="entry name" value="DUAL SPECIFICITY MITOGEN-ACTIVATED PROTEIN KINASE KINASE 5"/>
    <property type="match status" value="1"/>
</dbReference>
<dbReference type="PROSITE" id="PS00107">
    <property type="entry name" value="PROTEIN_KINASE_ATP"/>
    <property type="match status" value="1"/>
</dbReference>
<dbReference type="PANTHER" id="PTHR48013">
    <property type="entry name" value="DUAL SPECIFICITY MITOGEN-ACTIVATED PROTEIN KINASE KINASE 5-RELATED"/>
    <property type="match status" value="1"/>
</dbReference>
<evidence type="ECO:0000256" key="10">
    <source>
        <dbReference type="PROSITE-ProRule" id="PRU10141"/>
    </source>
</evidence>
<organism evidence="13 14">
    <name type="scientific">Aureococcus anophagefferens</name>
    <name type="common">Harmful bloom alga</name>
    <dbReference type="NCBI Taxonomy" id="44056"/>
    <lineage>
        <taxon>Eukaryota</taxon>
        <taxon>Sar</taxon>
        <taxon>Stramenopiles</taxon>
        <taxon>Ochrophyta</taxon>
        <taxon>Pelagophyceae</taxon>
        <taxon>Pelagomonadales</taxon>
        <taxon>Pelagomonadaceae</taxon>
        <taxon>Aureococcus</taxon>
    </lineage>
</organism>
<evidence type="ECO:0000256" key="5">
    <source>
        <dbReference type="ARBA" id="ARBA00038035"/>
    </source>
</evidence>
<evidence type="ECO:0000256" key="7">
    <source>
        <dbReference type="ARBA" id="ARBA00049014"/>
    </source>
</evidence>
<comment type="catalytic activity">
    <reaction evidence="9">
        <text>L-tyrosyl-[protein] + ATP = O-phospho-L-tyrosyl-[protein] + ADP + H(+)</text>
        <dbReference type="Rhea" id="RHEA:10596"/>
        <dbReference type="Rhea" id="RHEA-COMP:10136"/>
        <dbReference type="Rhea" id="RHEA-COMP:20101"/>
        <dbReference type="ChEBI" id="CHEBI:15378"/>
        <dbReference type="ChEBI" id="CHEBI:30616"/>
        <dbReference type="ChEBI" id="CHEBI:46858"/>
        <dbReference type="ChEBI" id="CHEBI:61978"/>
        <dbReference type="ChEBI" id="CHEBI:456216"/>
        <dbReference type="EC" id="2.7.12.2"/>
    </reaction>
</comment>
<evidence type="ECO:0000256" key="9">
    <source>
        <dbReference type="ARBA" id="ARBA00051693"/>
    </source>
</evidence>
<evidence type="ECO:0000256" key="3">
    <source>
        <dbReference type="ARBA" id="ARBA00022777"/>
    </source>
</evidence>
<evidence type="ECO:0000256" key="4">
    <source>
        <dbReference type="ARBA" id="ARBA00022840"/>
    </source>
</evidence>
<keyword evidence="3 13" id="KW-0418">Kinase</keyword>
<dbReference type="InterPro" id="IPR017441">
    <property type="entry name" value="Protein_kinase_ATP_BS"/>
</dbReference>
<feature type="domain" description="Protein kinase" evidence="12">
    <location>
        <begin position="240"/>
        <end position="537"/>
    </location>
</feature>
<dbReference type="PROSITE" id="PS50011">
    <property type="entry name" value="PROTEIN_KINASE_DOM"/>
    <property type="match status" value="1"/>
</dbReference>
<evidence type="ECO:0000313" key="13">
    <source>
        <dbReference type="EMBL" id="KAK7237414.1"/>
    </source>
</evidence>
<comment type="similarity">
    <text evidence="5">Belongs to the protein kinase superfamily. STE Ser/Thr protein kinase family. MAP kinase kinase subfamily.</text>
</comment>
<comment type="catalytic activity">
    <reaction evidence="8">
        <text>L-threonyl-[protein] + ATP = O-phospho-L-threonyl-[protein] + ADP + H(+)</text>
        <dbReference type="Rhea" id="RHEA:46608"/>
        <dbReference type="Rhea" id="RHEA-COMP:11060"/>
        <dbReference type="Rhea" id="RHEA-COMP:11605"/>
        <dbReference type="ChEBI" id="CHEBI:15378"/>
        <dbReference type="ChEBI" id="CHEBI:30013"/>
        <dbReference type="ChEBI" id="CHEBI:30616"/>
        <dbReference type="ChEBI" id="CHEBI:61977"/>
        <dbReference type="ChEBI" id="CHEBI:456216"/>
        <dbReference type="EC" id="2.7.12.2"/>
    </reaction>
</comment>
<dbReference type="Pfam" id="PF00069">
    <property type="entry name" value="Pkinase"/>
    <property type="match status" value="1"/>
</dbReference>
<evidence type="ECO:0000256" key="6">
    <source>
        <dbReference type="ARBA" id="ARBA00038999"/>
    </source>
</evidence>
<dbReference type="EMBL" id="JBBJCI010000251">
    <property type="protein sequence ID" value="KAK7237414.1"/>
    <property type="molecule type" value="Genomic_DNA"/>
</dbReference>
<evidence type="ECO:0000256" key="2">
    <source>
        <dbReference type="ARBA" id="ARBA00022741"/>
    </source>
</evidence>
<sequence>MGASASVPETELQALAAVERAVSISKESVMSPARGSWKRSHGASKYALGSCESGLTIASLAQSFRLSLPSHVGTPAGGSNPLGRVGVSAPSQQLGASFLASQADEADLFGAPQVRIPKLSLKGSAFGGRGSFGARASLAKAAEYEDEDDWIQVEEVEDLLEESAASPRAALLSAKKRKMPGLAVSCGADESYYFTRSGAIAVDGVASKIRDSGLAPAVELPAFGAAESPTAAKVPMTDRIVLLEKLGQGASGRVHKAFDLQELRFVAMKSIPIVERSKRRQMVIELHALYESLTGEGGADRRHVVAFHDAFSHLPNATVSLMVEYMDGGSLQAIVDDGGLPDERLLASLAAQAARGLRYLHGTRLCRIQIFNPTSMRRHVHRDLKPANMLINRRGELKISDFGIVRRLDGDRAAESEGAGFYDRARSRARRARRSTRFLEACLAKDPEKRPPDAALCEAGFCAEAALPAAPAPAAPDVPDDLRRRLKRRAVEELLATLRARRAHLRHLSDAARARRRARRRAATRATRRAGSSTPRATTAPAPRDASRSSADLPLGECVRAVAAGVPRRRRARGGDADAARAGGRVREPEAGGLSATKS</sequence>
<reference evidence="13 14" key="1">
    <citation type="submission" date="2024-03" db="EMBL/GenBank/DDBJ databases">
        <title>Aureococcus anophagefferens CCMP1851 and Kratosvirus quantuckense: Draft genome of a second virus-susceptible host strain in the model system.</title>
        <authorList>
            <person name="Chase E."/>
            <person name="Truchon A.R."/>
            <person name="Schepens W."/>
            <person name="Wilhelm S.W."/>
        </authorList>
    </citation>
    <scope>NUCLEOTIDE SEQUENCE [LARGE SCALE GENOMIC DNA]</scope>
    <source>
        <strain evidence="13 14">CCMP1851</strain>
    </source>
</reference>
<name>A0ABR1FSN8_AURAN</name>
<evidence type="ECO:0000256" key="8">
    <source>
        <dbReference type="ARBA" id="ARBA00049299"/>
    </source>
</evidence>
<comment type="caution">
    <text evidence="13">The sequence shown here is derived from an EMBL/GenBank/DDBJ whole genome shotgun (WGS) entry which is preliminary data.</text>
</comment>
<gene>
    <name evidence="13" type="ORF">SO694_000950131</name>
</gene>
<dbReference type="InterPro" id="IPR000719">
    <property type="entry name" value="Prot_kinase_dom"/>
</dbReference>
<keyword evidence="1" id="KW-0808">Transferase</keyword>
<comment type="catalytic activity">
    <reaction evidence="7">
        <text>L-seryl-[protein] + ATP = O-phospho-L-seryl-[protein] + ADP + H(+)</text>
        <dbReference type="Rhea" id="RHEA:17989"/>
        <dbReference type="Rhea" id="RHEA-COMP:9863"/>
        <dbReference type="Rhea" id="RHEA-COMP:11604"/>
        <dbReference type="ChEBI" id="CHEBI:15378"/>
        <dbReference type="ChEBI" id="CHEBI:29999"/>
        <dbReference type="ChEBI" id="CHEBI:30616"/>
        <dbReference type="ChEBI" id="CHEBI:83421"/>
        <dbReference type="ChEBI" id="CHEBI:456216"/>
        <dbReference type="EC" id="2.7.12.2"/>
    </reaction>
</comment>
<feature type="binding site" evidence="10">
    <location>
        <position position="269"/>
    </location>
    <ligand>
        <name>ATP</name>
        <dbReference type="ChEBI" id="CHEBI:30616"/>
    </ligand>
</feature>
<dbReference type="Proteomes" id="UP001363151">
    <property type="component" value="Unassembled WGS sequence"/>
</dbReference>
<dbReference type="GO" id="GO:0016301">
    <property type="term" value="F:kinase activity"/>
    <property type="evidence" value="ECO:0007669"/>
    <property type="project" value="UniProtKB-KW"/>
</dbReference>
<feature type="compositionally biased region" description="Basic residues" evidence="11">
    <location>
        <begin position="514"/>
        <end position="528"/>
    </location>
</feature>
<dbReference type="InterPro" id="IPR011009">
    <property type="entry name" value="Kinase-like_dom_sf"/>
</dbReference>
<evidence type="ECO:0000259" key="12">
    <source>
        <dbReference type="PROSITE" id="PS50011"/>
    </source>
</evidence>
<evidence type="ECO:0000313" key="14">
    <source>
        <dbReference type="Proteomes" id="UP001363151"/>
    </source>
</evidence>
<protein>
    <recommendedName>
        <fullName evidence="6">mitogen-activated protein kinase kinase</fullName>
        <ecNumber evidence="6">2.7.12.2</ecNumber>
    </recommendedName>
</protein>
<evidence type="ECO:0000256" key="1">
    <source>
        <dbReference type="ARBA" id="ARBA00022679"/>
    </source>
</evidence>
<feature type="region of interest" description="Disordered" evidence="11">
    <location>
        <begin position="509"/>
        <end position="599"/>
    </location>
</feature>
<dbReference type="SUPFAM" id="SSF56112">
    <property type="entry name" value="Protein kinase-like (PK-like)"/>
    <property type="match status" value="1"/>
</dbReference>